<evidence type="ECO:0000259" key="8">
    <source>
        <dbReference type="Pfam" id="PF02753"/>
    </source>
</evidence>
<keyword evidence="4" id="KW-0574">Periplasm</keyword>
<comment type="caution">
    <text evidence="9">The sequence shown here is derived from an EMBL/GenBank/DDBJ whole genome shotgun (WGS) entry which is preliminary data.</text>
</comment>
<dbReference type="InterPro" id="IPR013783">
    <property type="entry name" value="Ig-like_fold"/>
</dbReference>
<feature type="domain" description="Pili assembly chaperone N-terminal" evidence="7">
    <location>
        <begin position="28"/>
        <end position="142"/>
    </location>
</feature>
<comment type="subcellular location">
    <subcellularLocation>
        <location evidence="1">Periplasm</location>
    </subcellularLocation>
</comment>
<evidence type="ECO:0000256" key="2">
    <source>
        <dbReference type="ARBA" id="ARBA00007399"/>
    </source>
</evidence>
<dbReference type="NCBIfam" id="NF007392">
    <property type="entry name" value="PRK09918.1"/>
    <property type="match status" value="1"/>
</dbReference>
<sequence length="234" mass="25432">MFRRYIALAMVAVTLYGAGKHHVANAAGMQPETTVVLVKAAEGEGSIAVRNTDNQAALLHVALVNLPEDPEELLLVTPPVSRVEPGKQQSVRFILQPEAELTTQRMVRATFEGIAPRRTDGRGHVAVTIQHNLPVIIHPEHLPLKRDPWALLKWRVVAGQLTVENPSPYVVRLASEISLLPGKHPLSLPATYLLPGHQQAIPLGAGVTGTKVQFTPASLYGYAVQPYEATLEQP</sequence>
<feature type="domain" description="Pili assembly chaperone C-terminal" evidence="8">
    <location>
        <begin position="163"/>
        <end position="221"/>
    </location>
</feature>
<dbReference type="RefSeq" id="WP_168083597.1">
    <property type="nucleotide sequence ID" value="NZ_JAAVJI010000004.1"/>
</dbReference>
<dbReference type="SUPFAM" id="SSF49354">
    <property type="entry name" value="PapD-like"/>
    <property type="match status" value="1"/>
</dbReference>
<dbReference type="SUPFAM" id="SSF49584">
    <property type="entry name" value="Periplasmic chaperone C-domain"/>
    <property type="match status" value="1"/>
</dbReference>
<dbReference type="Gene3D" id="2.60.40.10">
    <property type="entry name" value="Immunoglobulins"/>
    <property type="match status" value="2"/>
</dbReference>
<evidence type="ECO:0000259" key="7">
    <source>
        <dbReference type="Pfam" id="PF00345"/>
    </source>
</evidence>
<dbReference type="Pfam" id="PF02753">
    <property type="entry name" value="PapD_C"/>
    <property type="match status" value="1"/>
</dbReference>
<proteinExistence type="inferred from homology"/>
<evidence type="ECO:0000313" key="9">
    <source>
        <dbReference type="EMBL" id="NJP01020.1"/>
    </source>
</evidence>
<accession>A0ABX0YCB6</accession>
<evidence type="ECO:0000256" key="6">
    <source>
        <dbReference type="SAM" id="SignalP"/>
    </source>
</evidence>
<dbReference type="Pfam" id="PF00345">
    <property type="entry name" value="PapD_N"/>
    <property type="match status" value="1"/>
</dbReference>
<organism evidence="9 10">
    <name type="scientific">Pseudomonas quercus</name>
    <dbReference type="NCBI Taxonomy" id="2722792"/>
    <lineage>
        <taxon>Bacteria</taxon>
        <taxon>Pseudomonadati</taxon>
        <taxon>Pseudomonadota</taxon>
        <taxon>Gammaproteobacteria</taxon>
        <taxon>Pseudomonadales</taxon>
        <taxon>Pseudomonadaceae</taxon>
        <taxon>Pseudomonas</taxon>
    </lineage>
</organism>
<dbReference type="InterPro" id="IPR050643">
    <property type="entry name" value="Periplasmic_pilus_chap"/>
</dbReference>
<dbReference type="PANTHER" id="PTHR30251">
    <property type="entry name" value="PILUS ASSEMBLY CHAPERONE"/>
    <property type="match status" value="1"/>
</dbReference>
<comment type="similarity">
    <text evidence="2">Belongs to the periplasmic pilus chaperone family.</text>
</comment>
<protein>
    <submittedName>
        <fullName evidence="9">Fimbria/pilus periplasmic chaperone</fullName>
    </submittedName>
</protein>
<reference evidence="9 10" key="1">
    <citation type="submission" date="2020-03" db="EMBL/GenBank/DDBJ databases">
        <authorList>
            <person name="Wang L."/>
            <person name="He N."/>
            <person name="Li Y."/>
            <person name="Fang Y."/>
            <person name="Zhang F."/>
        </authorList>
    </citation>
    <scope>NUCLEOTIDE SEQUENCE [LARGE SCALE GENOMIC DNA]</scope>
    <source>
        <strain evidence="10">hsmgli-8</strain>
    </source>
</reference>
<evidence type="ECO:0000256" key="4">
    <source>
        <dbReference type="ARBA" id="ARBA00022764"/>
    </source>
</evidence>
<dbReference type="Proteomes" id="UP000746535">
    <property type="component" value="Unassembled WGS sequence"/>
</dbReference>
<keyword evidence="10" id="KW-1185">Reference proteome</keyword>
<keyword evidence="5" id="KW-0143">Chaperone</keyword>
<evidence type="ECO:0000256" key="1">
    <source>
        <dbReference type="ARBA" id="ARBA00004418"/>
    </source>
</evidence>
<dbReference type="EMBL" id="JAAVJI010000004">
    <property type="protein sequence ID" value="NJP01020.1"/>
    <property type="molecule type" value="Genomic_DNA"/>
</dbReference>
<dbReference type="InterPro" id="IPR008962">
    <property type="entry name" value="PapD-like_sf"/>
</dbReference>
<dbReference type="InterPro" id="IPR001829">
    <property type="entry name" value="Pili_assmbl_chaperone_bac"/>
</dbReference>
<evidence type="ECO:0000256" key="3">
    <source>
        <dbReference type="ARBA" id="ARBA00022729"/>
    </source>
</evidence>
<keyword evidence="3 6" id="KW-0732">Signal</keyword>
<feature type="signal peptide" evidence="6">
    <location>
        <begin position="1"/>
        <end position="26"/>
    </location>
</feature>
<dbReference type="InterPro" id="IPR036316">
    <property type="entry name" value="Pili_assmbl_chap_C_dom_sf"/>
</dbReference>
<feature type="chain" id="PRO_5045775052" evidence="6">
    <location>
        <begin position="27"/>
        <end position="234"/>
    </location>
</feature>
<gene>
    <name evidence="9" type="ORF">HBH25_09095</name>
</gene>
<dbReference type="InterPro" id="IPR016148">
    <property type="entry name" value="Pili_assmbl_chaperone_C"/>
</dbReference>
<dbReference type="InterPro" id="IPR016147">
    <property type="entry name" value="Pili_assmbl_chaperone_N"/>
</dbReference>
<evidence type="ECO:0000313" key="10">
    <source>
        <dbReference type="Proteomes" id="UP000746535"/>
    </source>
</evidence>
<dbReference type="PANTHER" id="PTHR30251:SF3">
    <property type="entry name" value="FIMBRIAL CHAPARONE PROTEIN"/>
    <property type="match status" value="1"/>
</dbReference>
<evidence type="ECO:0000256" key="5">
    <source>
        <dbReference type="ARBA" id="ARBA00023186"/>
    </source>
</evidence>
<name>A0ABX0YCB6_9PSED</name>
<dbReference type="PRINTS" id="PR00969">
    <property type="entry name" value="CHAPERONPILI"/>
</dbReference>